<keyword evidence="1" id="KW-0677">Repeat</keyword>
<dbReference type="HOGENOM" id="CLU_000837_29_2_1"/>
<dbReference type="eggNOG" id="KOG4658">
    <property type="taxonomic scope" value="Eukaryota"/>
</dbReference>
<dbReference type="Proteomes" id="UP000017836">
    <property type="component" value="Unassembled WGS sequence"/>
</dbReference>
<evidence type="ECO:0000256" key="2">
    <source>
        <dbReference type="ARBA" id="ARBA00022741"/>
    </source>
</evidence>
<dbReference type="InterPro" id="IPR027417">
    <property type="entry name" value="P-loop_NTPase"/>
</dbReference>
<feature type="domain" description="NB-ARC" evidence="4">
    <location>
        <begin position="198"/>
        <end position="249"/>
    </location>
</feature>
<keyword evidence="3" id="KW-0611">Plant defense</keyword>
<evidence type="ECO:0000313" key="7">
    <source>
        <dbReference type="Proteomes" id="UP000017836"/>
    </source>
</evidence>
<keyword evidence="2" id="KW-0547">Nucleotide-binding</keyword>
<dbReference type="CDD" id="cd14798">
    <property type="entry name" value="RX-CC_like"/>
    <property type="match status" value="1"/>
</dbReference>
<organism evidence="6 7">
    <name type="scientific">Amborella trichopoda</name>
    <dbReference type="NCBI Taxonomy" id="13333"/>
    <lineage>
        <taxon>Eukaryota</taxon>
        <taxon>Viridiplantae</taxon>
        <taxon>Streptophyta</taxon>
        <taxon>Embryophyta</taxon>
        <taxon>Tracheophyta</taxon>
        <taxon>Spermatophyta</taxon>
        <taxon>Magnoliopsida</taxon>
        <taxon>Amborellales</taxon>
        <taxon>Amborellaceae</taxon>
        <taxon>Amborella</taxon>
    </lineage>
</organism>
<name>W1P1Y0_AMBTC</name>
<dbReference type="InterPro" id="IPR041118">
    <property type="entry name" value="Rx_N"/>
</dbReference>
<dbReference type="GO" id="GO:0043531">
    <property type="term" value="F:ADP binding"/>
    <property type="evidence" value="ECO:0007669"/>
    <property type="project" value="InterPro"/>
</dbReference>
<dbReference type="PANTHER" id="PTHR19338:SF59">
    <property type="entry name" value="OS10G0162832 PROTEIN"/>
    <property type="match status" value="1"/>
</dbReference>
<feature type="domain" description="Disease resistance N-terminal" evidence="5">
    <location>
        <begin position="4"/>
        <end position="87"/>
    </location>
</feature>
<evidence type="ECO:0000256" key="1">
    <source>
        <dbReference type="ARBA" id="ARBA00022737"/>
    </source>
</evidence>
<dbReference type="Gene3D" id="1.20.5.4130">
    <property type="match status" value="1"/>
</dbReference>
<dbReference type="Pfam" id="PF00931">
    <property type="entry name" value="NB-ARC"/>
    <property type="match status" value="1"/>
</dbReference>
<dbReference type="PANTHER" id="PTHR19338">
    <property type="entry name" value="TRANSLOCASE OF INNER MITOCHONDRIAL MEMBRANE 13 HOMOLOG"/>
    <property type="match status" value="1"/>
</dbReference>
<dbReference type="InterPro" id="IPR038005">
    <property type="entry name" value="RX-like_CC"/>
</dbReference>
<evidence type="ECO:0000259" key="4">
    <source>
        <dbReference type="Pfam" id="PF00931"/>
    </source>
</evidence>
<sequence>MAYVVASILKTLSTPLLQEAIFLYGIGEQVDRLKAELRRMNAFLKDVDMIGDSDERTKNLVEEIRDLASESENIIEMFVLQATQQNRRELMGSLRNYACLIWHLRGRHEVGTRIEAINNKLGDIARARSIYDAPQSNNLGEATISSAQSFREMRKSSPLKVEQDLVGIEKKVNSLKESLLDGEEQLSVVFVVGKGELTYSIIEILRGMISKVVVSPEGLQNMNGQRLKEVLHTHLRTKKYLIVLDGIWDFQA</sequence>
<dbReference type="Pfam" id="PF18052">
    <property type="entry name" value="Rx_N"/>
    <property type="match status" value="1"/>
</dbReference>
<dbReference type="GO" id="GO:0006952">
    <property type="term" value="P:defense response"/>
    <property type="evidence" value="ECO:0007669"/>
    <property type="project" value="UniProtKB-KW"/>
</dbReference>
<protein>
    <submittedName>
        <fullName evidence="6">Uncharacterized protein</fullName>
    </submittedName>
</protein>
<dbReference type="EMBL" id="KI394757">
    <property type="protein sequence ID" value="ERN01634.1"/>
    <property type="molecule type" value="Genomic_DNA"/>
</dbReference>
<evidence type="ECO:0000259" key="5">
    <source>
        <dbReference type="Pfam" id="PF18052"/>
    </source>
</evidence>
<keyword evidence="7" id="KW-1185">Reference proteome</keyword>
<gene>
    <name evidence="6" type="ORF">AMTR_s00090p00091440</name>
</gene>
<proteinExistence type="predicted"/>
<dbReference type="Gramene" id="ERN01634">
    <property type="protein sequence ID" value="ERN01634"/>
    <property type="gene ID" value="AMTR_s00090p00091440"/>
</dbReference>
<accession>W1P1Y0</accession>
<dbReference type="SUPFAM" id="SSF52540">
    <property type="entry name" value="P-loop containing nucleoside triphosphate hydrolases"/>
    <property type="match status" value="1"/>
</dbReference>
<dbReference type="InterPro" id="IPR002182">
    <property type="entry name" value="NB-ARC"/>
</dbReference>
<dbReference type="AlphaFoldDB" id="W1P1Y0"/>
<evidence type="ECO:0000313" key="6">
    <source>
        <dbReference type="EMBL" id="ERN01634.1"/>
    </source>
</evidence>
<reference evidence="7" key="1">
    <citation type="journal article" date="2013" name="Science">
        <title>The Amborella genome and the evolution of flowering plants.</title>
        <authorList>
            <consortium name="Amborella Genome Project"/>
        </authorList>
    </citation>
    <scope>NUCLEOTIDE SEQUENCE [LARGE SCALE GENOMIC DNA]</scope>
</reference>
<evidence type="ECO:0000256" key="3">
    <source>
        <dbReference type="ARBA" id="ARBA00022821"/>
    </source>
</evidence>